<evidence type="ECO:0000313" key="10">
    <source>
        <dbReference type="EMBL" id="SFV62535.1"/>
    </source>
</evidence>
<dbReference type="InterPro" id="IPR004394">
    <property type="entry name" value="Iojap/RsfS/C7orf30"/>
</dbReference>
<dbReference type="EMBL" id="FPHE01000116">
    <property type="protein sequence ID" value="SFV62535.1"/>
    <property type="molecule type" value="Genomic_DNA"/>
</dbReference>
<proteinExistence type="inferred from homology"/>
<evidence type="ECO:0000256" key="8">
    <source>
        <dbReference type="ARBA" id="ARBA00023027"/>
    </source>
</evidence>
<comment type="pathway">
    <text evidence="1">Cofactor biosynthesis; NAD(+) biosynthesis.</text>
</comment>
<evidence type="ECO:0000256" key="6">
    <source>
        <dbReference type="ARBA" id="ARBA00022741"/>
    </source>
</evidence>
<organism evidence="10">
    <name type="scientific">hydrothermal vent metagenome</name>
    <dbReference type="NCBI Taxonomy" id="652676"/>
    <lineage>
        <taxon>unclassified sequences</taxon>
        <taxon>metagenomes</taxon>
        <taxon>ecological metagenomes</taxon>
    </lineage>
</organism>
<gene>
    <name evidence="10" type="ORF">MNB_SV-12-270</name>
</gene>
<keyword evidence="8" id="KW-0520">NAD</keyword>
<evidence type="ECO:0000256" key="5">
    <source>
        <dbReference type="ARBA" id="ARBA00022695"/>
    </source>
</evidence>
<dbReference type="InterPro" id="IPR005248">
    <property type="entry name" value="NadD/NMNAT"/>
</dbReference>
<keyword evidence="3" id="KW-0662">Pyridine nucleotide biosynthesis</keyword>
<evidence type="ECO:0000256" key="2">
    <source>
        <dbReference type="ARBA" id="ARBA00010574"/>
    </source>
</evidence>
<dbReference type="NCBIfam" id="TIGR00482">
    <property type="entry name" value="nicotinate (nicotinamide) nucleotide adenylyltransferase"/>
    <property type="match status" value="1"/>
</dbReference>
<accession>A0A1W1C9X5</accession>
<keyword evidence="5" id="KW-0548">Nucleotidyltransferase</keyword>
<dbReference type="InterPro" id="IPR004821">
    <property type="entry name" value="Cyt_trans-like"/>
</dbReference>
<dbReference type="NCBIfam" id="TIGR00125">
    <property type="entry name" value="cyt_tran_rel"/>
    <property type="match status" value="1"/>
</dbReference>
<dbReference type="HAMAP" id="MF_01477">
    <property type="entry name" value="Iojap_RsfS"/>
    <property type="match status" value="1"/>
</dbReference>
<keyword evidence="7" id="KW-0067">ATP-binding</keyword>
<dbReference type="SUPFAM" id="SSF81301">
    <property type="entry name" value="Nucleotidyltransferase"/>
    <property type="match status" value="1"/>
</dbReference>
<dbReference type="InterPro" id="IPR043519">
    <property type="entry name" value="NT_sf"/>
</dbReference>
<dbReference type="GO" id="GO:0005524">
    <property type="term" value="F:ATP binding"/>
    <property type="evidence" value="ECO:0007669"/>
    <property type="project" value="UniProtKB-KW"/>
</dbReference>
<dbReference type="GO" id="GO:0070566">
    <property type="term" value="F:adenylyltransferase activity"/>
    <property type="evidence" value="ECO:0007669"/>
    <property type="project" value="UniProtKB-ARBA"/>
</dbReference>
<evidence type="ECO:0000256" key="1">
    <source>
        <dbReference type="ARBA" id="ARBA00004790"/>
    </source>
</evidence>
<dbReference type="AlphaFoldDB" id="A0A1W1C9X5"/>
<sequence>MFKEKQEIIALFGGSFDPPHIGHLAIIKEALNALNINRLIVIPTFLNPFKTDSHHSPDERLKYSNELFGKIPKVLVDEYEIQEGKATSTAKTLRHFQKKYSVKYIIIGADNLGSITKWYNFDWLNSNITWVIATRARYKLDTTALQKFKILKVEMDISSTEIRRKSMNLDERIDRIVTELDNKKAEEIEAFNLEEVDYIVKRVVLANALGGKHTASLAQHLKDKLKPLGEEFLYIDESDDWVVMDMGDILVHIMSSEARQTYSLEEFLTEISNKKSDEDIEL</sequence>
<dbReference type="CDD" id="cd02165">
    <property type="entry name" value="NMNAT"/>
    <property type="match status" value="1"/>
</dbReference>
<dbReference type="HAMAP" id="MF_00244">
    <property type="entry name" value="NaMN_adenylyltr"/>
    <property type="match status" value="1"/>
</dbReference>
<keyword evidence="6" id="KW-0547">Nucleotide-binding</keyword>
<evidence type="ECO:0000256" key="7">
    <source>
        <dbReference type="ARBA" id="ARBA00022840"/>
    </source>
</evidence>
<evidence type="ECO:0000259" key="9">
    <source>
        <dbReference type="Pfam" id="PF01467"/>
    </source>
</evidence>
<protein>
    <submittedName>
        <fullName evidence="10">Iojap protein</fullName>
    </submittedName>
</protein>
<evidence type="ECO:0000256" key="3">
    <source>
        <dbReference type="ARBA" id="ARBA00022642"/>
    </source>
</evidence>
<dbReference type="Pfam" id="PF01467">
    <property type="entry name" value="CTP_transf_like"/>
    <property type="match status" value="1"/>
</dbReference>
<comment type="similarity">
    <text evidence="2">Belongs to the Iojap/RsfS family.</text>
</comment>
<dbReference type="Gene3D" id="3.40.50.620">
    <property type="entry name" value="HUPs"/>
    <property type="match status" value="1"/>
</dbReference>
<dbReference type="UniPathway" id="UPA00253"/>
<reference evidence="10" key="1">
    <citation type="submission" date="2016-10" db="EMBL/GenBank/DDBJ databases">
        <authorList>
            <person name="de Groot N.N."/>
        </authorList>
    </citation>
    <scope>NUCLEOTIDE SEQUENCE</scope>
</reference>
<evidence type="ECO:0000256" key="4">
    <source>
        <dbReference type="ARBA" id="ARBA00022679"/>
    </source>
</evidence>
<feature type="domain" description="Cytidyltransferase-like" evidence="9">
    <location>
        <begin position="11"/>
        <end position="165"/>
    </location>
</feature>
<dbReference type="NCBIfam" id="TIGR00090">
    <property type="entry name" value="rsfS_iojap_ybeB"/>
    <property type="match status" value="1"/>
</dbReference>
<dbReference type="Pfam" id="PF02410">
    <property type="entry name" value="RsfS"/>
    <property type="match status" value="1"/>
</dbReference>
<name>A0A1W1C9X5_9ZZZZ</name>
<dbReference type="InterPro" id="IPR014729">
    <property type="entry name" value="Rossmann-like_a/b/a_fold"/>
</dbReference>
<keyword evidence="4" id="KW-0808">Transferase</keyword>
<dbReference type="PANTHER" id="PTHR39321">
    <property type="entry name" value="NICOTINATE-NUCLEOTIDE ADENYLYLTRANSFERASE-RELATED"/>
    <property type="match status" value="1"/>
</dbReference>
<dbReference type="GO" id="GO:0009435">
    <property type="term" value="P:NAD+ biosynthetic process"/>
    <property type="evidence" value="ECO:0007669"/>
    <property type="project" value="UniProtKB-UniPathway"/>
</dbReference>
<dbReference type="SUPFAM" id="SSF52374">
    <property type="entry name" value="Nucleotidylyl transferase"/>
    <property type="match status" value="1"/>
</dbReference>
<dbReference type="PANTHER" id="PTHR39321:SF3">
    <property type="entry name" value="PHOSPHOPANTETHEINE ADENYLYLTRANSFERASE"/>
    <property type="match status" value="1"/>
</dbReference>